<feature type="compositionally biased region" description="Polar residues" evidence="17">
    <location>
        <begin position="60"/>
        <end position="69"/>
    </location>
</feature>
<dbReference type="PROSITE" id="PS50056">
    <property type="entry name" value="TYR_PHOSPHATASE_2"/>
    <property type="match status" value="2"/>
</dbReference>
<evidence type="ECO:0000256" key="18">
    <source>
        <dbReference type="SAM" id="Phobius"/>
    </source>
</evidence>
<keyword evidence="6 19" id="KW-0732">Signal</keyword>
<feature type="region of interest" description="Disordered" evidence="17">
    <location>
        <begin position="1423"/>
        <end position="1579"/>
    </location>
</feature>
<feature type="compositionally biased region" description="Low complexity" evidence="17">
    <location>
        <begin position="220"/>
        <end position="333"/>
    </location>
</feature>
<dbReference type="OrthoDB" id="5794147at2759"/>
<feature type="compositionally biased region" description="Acidic residues" evidence="17">
    <location>
        <begin position="1173"/>
        <end position="1187"/>
    </location>
</feature>
<sequence>MARLFALGPLVLILCLVLYVSADQSTNPTPPTALTPALPTTADPPNSQTEGDNKPKTDVSADQSKNATPPTAHIPTLPTTKDPSNSQTEGDNKPKTGVSADQSKNTTPPTAHTPTLPTTKDPSNSQTEGDNKPKTGVSADQSKNATPPTAHIPTLPTTKDPSNSQTEGDNKPKTGVSADQSKNTTPPTAHIPTLPTTKVPQSDSTTSSNTSADIIKESGPSPSRTPTQTSQSTDNDTQPGSSKDSITSPPNTTTTSLTSTQPSSTLHTSTSITESGPSPSHTPTQTSQSTDEDTQPSSSNGSITSPPNTTTTSLTSTQTTSTLHTSTSITDTTEGPCQYSVLKSVNKTEAHVVNITGSKDQNYTIRIKDKHNETRAAEISNQTVFKIPFEWLKPCTVYTVSVDDCELSGNNIFTSSKKVEALKKTVVTSVTDNEVCLKGELTGIQWNLTECVKITEQNSCAHTHTVVLDTCNYTMNVTLPPVKPKINFKETIPSQFEWMNKPERCNAALLNISCINDENKKGTVYGLNTSVLLLLNTHYSCTGEYPREKQPIKSNELDIQIKCDWQKKGQFQPLSSSSLEISWTSLEGDRCSGIEWDSYSVSCKTPDRHGNNHPGSCTQDSVTSTVCRITGLLPYTDYECSITGTVNQKPYVIYTGNSTTLSDKPIFQSEIEVIHPSHNSLEIKCENKRPKINWNGGEGTFQAEITYNGEPPITKKPKTKCSFHFQDLYYLTTYKIQITAKNKEGHSAFVTSEATTQYNDKAVVGFLVFLIIVTSVALLFVLFKIYLLKRKRATEDEEIPLTPEPLRRVEPIYADGLVEAYKTKIADESRLFMDEFQSIPRIFSNYTVKEAKKQENQSKNRYVDILPYDYNRVTLSAGGEDDYINASFIEGYQEPKKYIAAQGPKDETVCDFWQMVWEQKSSIIVMVTRCEEGNKVKCAQYWPSLDRETEIFDDFVVKIRSEQHCPDYIVRHLILANKREKASEREVTHIQFISWPDHGVPGDPCLLLKLRRRVNSFKNFFSGPIVIHCSAGVGRTGTYIGIDAMIESLEAEGRVDIYGYVAKLRRQRCLMVQVEAQYVLIHTALIEHHMFGETEVSLSEFHSALNTLRQKDGNDPSLLEMEFQKLPKFKKWRTCNTASSEENKKKNRNSDVIPYDFNRVLFRLDIEGNQTSDPEDEEDYSSDEEEESNEYINASFISGYWCQKSLIATQGPLPNTTGEFLLMLYQQQTKTLVMLTDCQEDSNEYCSQYWGDEKKTFGEMEIEVKKTESFPTYVRRRLEIKSTKKTDVLEVDQYQFLKWKGRELPENPQELIEMIRVIRENSNYDNSKMNRNIPMVVHCNNGSSRTGVFCALWNLLDSAYTEKLVDVFHVVKNLRKERQGIIETIEQYKFLYEALEGAFPVQNGAVKTPPANDTAQVINETTALLGEPNDTSGADQKESEESKAKESSEQKAKESGEQKAEESSEQKPKESSEQKTKESSEQKAEESSEQKPKESSEQKTKESSEQKPKESSEQKPEESSEQKPKESSEQKPEESSEQKPKESSEQEVKESSTAEAPPAEGEKPSTEGTTNGPTTTVEL</sequence>
<feature type="compositionally biased region" description="Polar residues" evidence="17">
    <location>
        <begin position="138"/>
        <end position="147"/>
    </location>
</feature>
<dbReference type="InterPro" id="IPR013783">
    <property type="entry name" value="Ig-like_fold"/>
</dbReference>
<feature type="region of interest" description="Disordered" evidence="17">
    <location>
        <begin position="25"/>
        <end position="335"/>
    </location>
</feature>
<keyword evidence="23" id="KW-1185">Reference proteome</keyword>
<evidence type="ECO:0000256" key="11">
    <source>
        <dbReference type="ARBA" id="ARBA00023136"/>
    </source>
</evidence>
<dbReference type="PROSITE" id="PS00383">
    <property type="entry name" value="TYR_PHOSPHATASE_1"/>
    <property type="match status" value="2"/>
</dbReference>
<dbReference type="SUPFAM" id="SSF49265">
    <property type="entry name" value="Fibronectin type III"/>
    <property type="match status" value="1"/>
</dbReference>
<dbReference type="Gene3D" id="3.90.190.10">
    <property type="entry name" value="Protein tyrosine phosphatase superfamily"/>
    <property type="match status" value="2"/>
</dbReference>
<dbReference type="InterPro" id="IPR029021">
    <property type="entry name" value="Prot-tyrosine_phosphatase-like"/>
</dbReference>
<dbReference type="Proteomes" id="UP000515129">
    <property type="component" value="Chromosome 22"/>
</dbReference>
<dbReference type="InterPro" id="IPR000242">
    <property type="entry name" value="PTP_cat"/>
</dbReference>
<evidence type="ECO:0000256" key="8">
    <source>
        <dbReference type="ARBA" id="ARBA00022801"/>
    </source>
</evidence>
<evidence type="ECO:0000256" key="14">
    <source>
        <dbReference type="ARBA" id="ARBA00061377"/>
    </source>
</evidence>
<evidence type="ECO:0000256" key="13">
    <source>
        <dbReference type="ARBA" id="ARBA00051722"/>
    </source>
</evidence>
<evidence type="ECO:0000256" key="15">
    <source>
        <dbReference type="ARBA" id="ARBA00073601"/>
    </source>
</evidence>
<proteinExistence type="inferred from homology"/>
<evidence type="ECO:0000313" key="23">
    <source>
        <dbReference type="Proteomes" id="UP000515129"/>
    </source>
</evidence>
<evidence type="ECO:0000256" key="10">
    <source>
        <dbReference type="ARBA" id="ARBA00022989"/>
    </source>
</evidence>
<feature type="region of interest" description="Disordered" evidence="17">
    <location>
        <begin position="1168"/>
        <end position="1187"/>
    </location>
</feature>
<evidence type="ECO:0000256" key="4">
    <source>
        <dbReference type="ARBA" id="ARBA00022553"/>
    </source>
</evidence>
<keyword evidence="3" id="KW-1003">Cell membrane</keyword>
<feature type="chain" id="PRO_5028168746" description="Receptor-type tyrosine-protein phosphatase C" evidence="19">
    <location>
        <begin position="23"/>
        <end position="1579"/>
    </location>
</feature>
<dbReference type="InterPro" id="IPR000387">
    <property type="entry name" value="Tyr_Pase_dom"/>
</dbReference>
<evidence type="ECO:0000259" key="22">
    <source>
        <dbReference type="PROSITE" id="PS50853"/>
    </source>
</evidence>
<keyword evidence="10 18" id="KW-1133">Transmembrane helix</keyword>
<feature type="compositionally biased region" description="Polar residues" evidence="17">
    <location>
        <begin position="155"/>
        <end position="167"/>
    </location>
</feature>
<dbReference type="PROSITE" id="PS50055">
    <property type="entry name" value="TYR_PHOSPHATASE_PTP"/>
    <property type="match status" value="2"/>
</dbReference>
<feature type="compositionally biased region" description="Low complexity" evidence="17">
    <location>
        <begin position="202"/>
        <end position="211"/>
    </location>
</feature>
<comment type="subcellular location">
    <subcellularLocation>
        <location evidence="1">Cell membrane</location>
        <topology evidence="1">Single-pass type I membrane protein</topology>
    </subcellularLocation>
</comment>
<keyword evidence="11 18" id="KW-0472">Membrane</keyword>
<feature type="domain" description="Tyrosine specific protein phosphatases" evidence="21">
    <location>
        <begin position="1309"/>
        <end position="1389"/>
    </location>
</feature>
<dbReference type="KEGG" id="caua:113039994"/>
<dbReference type="GeneID" id="113039994"/>
<dbReference type="PROSITE" id="PS50853">
    <property type="entry name" value="FN3"/>
    <property type="match status" value="1"/>
</dbReference>
<feature type="domain" description="Tyrosine-protein phosphatase" evidence="20">
    <location>
        <begin position="1119"/>
        <end position="1398"/>
    </location>
</feature>
<dbReference type="InterPro" id="IPR003961">
    <property type="entry name" value="FN3_dom"/>
</dbReference>
<dbReference type="RefSeq" id="XP_026053961.1">
    <property type="nucleotide sequence ID" value="XM_026198176.1"/>
</dbReference>
<evidence type="ECO:0000259" key="21">
    <source>
        <dbReference type="PROSITE" id="PS50056"/>
    </source>
</evidence>
<evidence type="ECO:0000313" key="24">
    <source>
        <dbReference type="RefSeq" id="XP_026053961.1"/>
    </source>
</evidence>
<keyword evidence="9" id="KW-0904">Protein phosphatase</keyword>
<feature type="compositionally biased region" description="Low complexity" evidence="17">
    <location>
        <begin position="106"/>
        <end position="119"/>
    </location>
</feature>
<evidence type="ECO:0000256" key="1">
    <source>
        <dbReference type="ARBA" id="ARBA00004251"/>
    </source>
</evidence>
<evidence type="ECO:0000256" key="2">
    <source>
        <dbReference type="ARBA" id="ARBA00013064"/>
    </source>
</evidence>
<comment type="similarity">
    <text evidence="14">Belongs to the protein-tyrosine phosphatase family. Receptor class 1/6 subfamily.</text>
</comment>
<feature type="signal peptide" evidence="19">
    <location>
        <begin position="1"/>
        <end position="22"/>
    </location>
</feature>
<feature type="domain" description="Fibronectin type-III" evidence="22">
    <location>
        <begin position="565"/>
        <end position="663"/>
    </location>
</feature>
<dbReference type="GO" id="GO:0004725">
    <property type="term" value="F:protein tyrosine phosphatase activity"/>
    <property type="evidence" value="ECO:0007669"/>
    <property type="project" value="UniProtKB-EC"/>
</dbReference>
<feature type="compositionally biased region" description="Basic and acidic residues" evidence="17">
    <location>
        <begin position="1435"/>
        <end position="1552"/>
    </location>
</feature>
<dbReference type="CDD" id="cd00063">
    <property type="entry name" value="FN3"/>
    <property type="match status" value="1"/>
</dbReference>
<dbReference type="CDD" id="cd14557">
    <property type="entry name" value="R-PTPc-C-1"/>
    <property type="match status" value="1"/>
</dbReference>
<dbReference type="PRINTS" id="PR00700">
    <property type="entry name" value="PRTYPHPHTASE"/>
</dbReference>
<evidence type="ECO:0000256" key="7">
    <source>
        <dbReference type="ARBA" id="ARBA00022737"/>
    </source>
</evidence>
<dbReference type="FunFam" id="3.90.190.10:FF:000042">
    <property type="entry name" value="receptor-type tyrosine-protein phosphatase C isoform X1"/>
    <property type="match status" value="1"/>
</dbReference>
<evidence type="ECO:0000259" key="20">
    <source>
        <dbReference type="PROSITE" id="PS50055"/>
    </source>
</evidence>
<evidence type="ECO:0000256" key="17">
    <source>
        <dbReference type="SAM" id="MobiDB-lite"/>
    </source>
</evidence>
<evidence type="ECO:0000256" key="3">
    <source>
        <dbReference type="ARBA" id="ARBA00022475"/>
    </source>
</evidence>
<comment type="catalytic activity">
    <reaction evidence="13">
        <text>O-phospho-L-tyrosyl-[protein] + H2O = L-tyrosyl-[protein] + phosphate</text>
        <dbReference type="Rhea" id="RHEA:10684"/>
        <dbReference type="Rhea" id="RHEA-COMP:10136"/>
        <dbReference type="Rhea" id="RHEA-COMP:20101"/>
        <dbReference type="ChEBI" id="CHEBI:15377"/>
        <dbReference type="ChEBI" id="CHEBI:43474"/>
        <dbReference type="ChEBI" id="CHEBI:46858"/>
        <dbReference type="ChEBI" id="CHEBI:61978"/>
        <dbReference type="EC" id="3.1.3.48"/>
    </reaction>
</comment>
<dbReference type="EC" id="3.1.3.48" evidence="2"/>
<reference evidence="24" key="1">
    <citation type="submission" date="2025-08" db="UniProtKB">
        <authorList>
            <consortium name="RefSeq"/>
        </authorList>
    </citation>
    <scope>IDENTIFICATION</scope>
    <source>
        <strain evidence="24">Wakin</strain>
        <tissue evidence="24">Muscle</tissue>
    </source>
</reference>
<dbReference type="InterPro" id="IPR050348">
    <property type="entry name" value="Protein-Tyr_Phosphatase"/>
</dbReference>
<evidence type="ECO:0000256" key="6">
    <source>
        <dbReference type="ARBA" id="ARBA00022729"/>
    </source>
</evidence>
<dbReference type="SMART" id="SM00404">
    <property type="entry name" value="PTPc_motif"/>
    <property type="match status" value="2"/>
</dbReference>
<dbReference type="CDD" id="cd14558">
    <property type="entry name" value="R-PTP-C-2"/>
    <property type="match status" value="1"/>
</dbReference>
<feature type="domain" description="Tyrosine specific protein phosphatases" evidence="21">
    <location>
        <begin position="1008"/>
        <end position="1079"/>
    </location>
</feature>
<name>A0A6P6J1Q1_CARAU</name>
<dbReference type="SUPFAM" id="SSF52799">
    <property type="entry name" value="(Phosphotyrosine protein) phosphatases II"/>
    <property type="match status" value="2"/>
</dbReference>
<feature type="compositionally biased region" description="Low complexity" evidence="17">
    <location>
        <begin position="1566"/>
        <end position="1579"/>
    </location>
</feature>
<dbReference type="InterPro" id="IPR036116">
    <property type="entry name" value="FN3_sf"/>
</dbReference>
<organism evidence="23 24">
    <name type="scientific">Carassius auratus</name>
    <name type="common">Goldfish</name>
    <dbReference type="NCBI Taxonomy" id="7957"/>
    <lineage>
        <taxon>Eukaryota</taxon>
        <taxon>Metazoa</taxon>
        <taxon>Chordata</taxon>
        <taxon>Craniata</taxon>
        <taxon>Vertebrata</taxon>
        <taxon>Euteleostomi</taxon>
        <taxon>Actinopterygii</taxon>
        <taxon>Neopterygii</taxon>
        <taxon>Teleostei</taxon>
        <taxon>Ostariophysi</taxon>
        <taxon>Cypriniformes</taxon>
        <taxon>Cyprinidae</taxon>
        <taxon>Cyprininae</taxon>
        <taxon>Carassius</taxon>
    </lineage>
</organism>
<dbReference type="Pfam" id="PF00102">
    <property type="entry name" value="Y_phosphatase"/>
    <property type="match status" value="2"/>
</dbReference>
<dbReference type="PANTHER" id="PTHR19134:SF539">
    <property type="entry name" value="RECEPTOR-TYPE TYROSINE-PROTEIN PHOSPHATASE C"/>
    <property type="match status" value="1"/>
</dbReference>
<dbReference type="GO" id="GO:0005886">
    <property type="term" value="C:plasma membrane"/>
    <property type="evidence" value="ECO:0007669"/>
    <property type="project" value="UniProtKB-SubCell"/>
</dbReference>
<keyword evidence="8" id="KW-0378">Hydrolase</keyword>
<feature type="compositionally biased region" description="Polar residues" evidence="17">
    <location>
        <begin position="177"/>
        <end position="187"/>
    </location>
</feature>
<keyword evidence="12" id="KW-0325">Glycoprotein</keyword>
<keyword evidence="7" id="KW-0677">Repeat</keyword>
<feature type="domain" description="Tyrosine-protein phosphatase" evidence="20">
    <location>
        <begin position="832"/>
        <end position="1088"/>
    </location>
</feature>
<dbReference type="FunFam" id="3.90.190.10:FF:000033">
    <property type="entry name" value="receptor-type tyrosine-protein phosphatase C isoform X1"/>
    <property type="match status" value="1"/>
</dbReference>
<keyword evidence="5 18" id="KW-0812">Transmembrane</keyword>
<accession>A0A6P6J1Q1</accession>
<dbReference type="Gene3D" id="2.60.40.10">
    <property type="entry name" value="Immunoglobulins"/>
    <property type="match status" value="1"/>
</dbReference>
<dbReference type="InterPro" id="IPR003595">
    <property type="entry name" value="Tyr_Pase_cat"/>
</dbReference>
<feature type="compositionally biased region" description="Low complexity" evidence="17">
    <location>
        <begin position="34"/>
        <end position="46"/>
    </location>
</feature>
<dbReference type="PANTHER" id="PTHR19134">
    <property type="entry name" value="RECEPTOR-TYPE TYROSINE-PROTEIN PHOSPHATASE"/>
    <property type="match status" value="1"/>
</dbReference>
<dbReference type="SMART" id="SM00060">
    <property type="entry name" value="FN3"/>
    <property type="match status" value="2"/>
</dbReference>
<dbReference type="SMART" id="SM00194">
    <property type="entry name" value="PTPc"/>
    <property type="match status" value="2"/>
</dbReference>
<evidence type="ECO:0000256" key="5">
    <source>
        <dbReference type="ARBA" id="ARBA00022692"/>
    </source>
</evidence>
<dbReference type="InterPro" id="IPR016130">
    <property type="entry name" value="Tyr_Pase_AS"/>
</dbReference>
<gene>
    <name evidence="24" type="primary">LOC113039994</name>
</gene>
<evidence type="ECO:0000256" key="19">
    <source>
        <dbReference type="SAM" id="SignalP"/>
    </source>
</evidence>
<evidence type="ECO:0000256" key="16">
    <source>
        <dbReference type="ARBA" id="ARBA00078812"/>
    </source>
</evidence>
<evidence type="ECO:0000256" key="9">
    <source>
        <dbReference type="ARBA" id="ARBA00022912"/>
    </source>
</evidence>
<evidence type="ECO:0000256" key="12">
    <source>
        <dbReference type="ARBA" id="ARBA00023180"/>
    </source>
</evidence>
<feature type="compositionally biased region" description="Polar residues" evidence="17">
    <location>
        <begin position="77"/>
        <end position="89"/>
    </location>
</feature>
<protein>
    <recommendedName>
        <fullName evidence="15">Receptor-type tyrosine-protein phosphatase C</fullName>
        <ecNumber evidence="2">3.1.3.48</ecNumber>
    </recommendedName>
    <alternativeName>
        <fullName evidence="16">Leukocyte common antigen</fullName>
    </alternativeName>
</protein>
<feature type="transmembrane region" description="Helical" evidence="18">
    <location>
        <begin position="762"/>
        <end position="783"/>
    </location>
</feature>
<keyword evidence="4" id="KW-0597">Phosphoprotein</keyword>